<feature type="signal peptide" evidence="2">
    <location>
        <begin position="1"/>
        <end position="24"/>
    </location>
</feature>
<dbReference type="Proteomes" id="UP001371218">
    <property type="component" value="Unassembled WGS sequence"/>
</dbReference>
<evidence type="ECO:0000256" key="2">
    <source>
        <dbReference type="SAM" id="SignalP"/>
    </source>
</evidence>
<dbReference type="InterPro" id="IPR008977">
    <property type="entry name" value="PHM/PNGase_F_dom_sf"/>
</dbReference>
<accession>A0ABU9BMW8</accession>
<evidence type="ECO:0000259" key="3">
    <source>
        <dbReference type="Pfam" id="PF09113"/>
    </source>
</evidence>
<organism evidence="4 5">
    <name type="scientific">Ideonella lacteola</name>
    <dbReference type="NCBI Taxonomy" id="2984193"/>
    <lineage>
        <taxon>Bacteria</taxon>
        <taxon>Pseudomonadati</taxon>
        <taxon>Pseudomonadota</taxon>
        <taxon>Betaproteobacteria</taxon>
        <taxon>Burkholderiales</taxon>
        <taxon>Sphaerotilaceae</taxon>
        <taxon>Ideonella</taxon>
    </lineage>
</organism>
<reference evidence="4 5" key="1">
    <citation type="submission" date="2024-04" db="EMBL/GenBank/DDBJ databases">
        <title>Novel species of the genus Ideonella isolated from streams.</title>
        <authorList>
            <person name="Lu H."/>
        </authorList>
    </citation>
    <scope>NUCLEOTIDE SEQUENCE [LARGE SCALE GENOMIC DNA]</scope>
    <source>
        <strain evidence="4 5">DXS29W</strain>
    </source>
</reference>
<dbReference type="RefSeq" id="WP_341424236.1">
    <property type="nucleotide sequence ID" value="NZ_JBBUTG010000002.1"/>
</dbReference>
<dbReference type="InterPro" id="IPR015197">
    <property type="entry name" value="PngaseF_C"/>
</dbReference>
<evidence type="ECO:0000313" key="4">
    <source>
        <dbReference type="EMBL" id="MEK8029878.1"/>
    </source>
</evidence>
<dbReference type="Pfam" id="PF09113">
    <property type="entry name" value="N-glycanase_C"/>
    <property type="match status" value="1"/>
</dbReference>
<evidence type="ECO:0000256" key="1">
    <source>
        <dbReference type="ARBA" id="ARBA00023157"/>
    </source>
</evidence>
<evidence type="ECO:0000313" key="5">
    <source>
        <dbReference type="Proteomes" id="UP001371218"/>
    </source>
</evidence>
<dbReference type="Gene3D" id="2.60.120.230">
    <property type="match status" value="1"/>
</dbReference>
<dbReference type="InterPro" id="IPR014784">
    <property type="entry name" value="Cu2_ascorb_mOase-like_C"/>
</dbReference>
<protein>
    <submittedName>
        <fullName evidence="4">Peptide-N-glycosidase F-related protein</fullName>
    </submittedName>
</protein>
<dbReference type="SUPFAM" id="SSF49742">
    <property type="entry name" value="PHM/PNGase F"/>
    <property type="match status" value="1"/>
</dbReference>
<comment type="caution">
    <text evidence="4">The sequence shown here is derived from an EMBL/GenBank/DDBJ whole genome shotgun (WGS) entry which is preliminary data.</text>
</comment>
<proteinExistence type="predicted"/>
<feature type="chain" id="PRO_5046159765" evidence="2">
    <location>
        <begin position="25"/>
        <end position="344"/>
    </location>
</feature>
<keyword evidence="2" id="KW-0732">Signal</keyword>
<keyword evidence="1" id="KW-1015">Disulfide bond</keyword>
<feature type="domain" description="Peptide-N-glycosidase F C-terminal" evidence="3">
    <location>
        <begin position="235"/>
        <end position="327"/>
    </location>
</feature>
<name>A0ABU9BMW8_9BURK</name>
<gene>
    <name evidence="4" type="ORF">AACH06_03510</name>
</gene>
<keyword evidence="5" id="KW-1185">Reference proteome</keyword>
<sequence>MNTSLARLPVALAALLLASAAAQAAPGTFTPFSDIPMFGLYATDAPPYTPPAGVLMKNNGTRYITKLTSAQRALIGSDLKARITYHAQCDNYDRLGAMFLIVKRPGEDPLDTDPIVEVARWVTPFSDFWQGAKATYTFPEADLAPFSGLMRNRNVDVWLGIDGGSNPYTGDPCTNKDVTPEFRVVGFRYTVDLVSTQPGKASKGLPSMPVPMSDYTSVPVAGSATSKRTGGGTAVVIVSGHGSASGGDEYKHTVDTLTVNGAAVGSFSTQAMCAAYRKYSPDGNPFIFLNNGGSNPRNWCPGALIPAHSFRVTLGAENTVSLDMDDPRVPDGSYYRTSITLLPD</sequence>
<dbReference type="EMBL" id="JBBUTG010000002">
    <property type="protein sequence ID" value="MEK8029878.1"/>
    <property type="molecule type" value="Genomic_DNA"/>
</dbReference>